<dbReference type="Proteomes" id="UP000582981">
    <property type="component" value="Unassembled WGS sequence"/>
</dbReference>
<dbReference type="GO" id="GO:0016887">
    <property type="term" value="F:ATP hydrolysis activity"/>
    <property type="evidence" value="ECO:0007669"/>
    <property type="project" value="InterPro"/>
</dbReference>
<dbReference type="Pfam" id="PF00004">
    <property type="entry name" value="AAA"/>
    <property type="match status" value="1"/>
</dbReference>
<dbReference type="SUPFAM" id="SSF52200">
    <property type="entry name" value="Toll/Interleukin receptor TIR domain"/>
    <property type="match status" value="1"/>
</dbReference>
<evidence type="ECO:0000313" key="2">
    <source>
        <dbReference type="EMBL" id="NWB50150.1"/>
    </source>
</evidence>
<proteinExistence type="predicted"/>
<dbReference type="Gene3D" id="3.40.50.10140">
    <property type="entry name" value="Toll/interleukin-1 receptor homology (TIR) domain"/>
    <property type="match status" value="1"/>
</dbReference>
<dbReference type="Pfam" id="PF13676">
    <property type="entry name" value="TIR_2"/>
    <property type="match status" value="1"/>
</dbReference>
<feature type="domain" description="TIR" evidence="1">
    <location>
        <begin position="1"/>
        <end position="137"/>
    </location>
</feature>
<dbReference type="SUPFAM" id="SSF52540">
    <property type="entry name" value="P-loop containing nucleoside triphosphate hydrolases"/>
    <property type="match status" value="1"/>
</dbReference>
<dbReference type="InterPro" id="IPR000157">
    <property type="entry name" value="TIR_dom"/>
</dbReference>
<dbReference type="InterPro" id="IPR027417">
    <property type="entry name" value="P-loop_NTPase"/>
</dbReference>
<organism evidence="2 3">
    <name type="scientific">Pseudomonas gingeri</name>
    <dbReference type="NCBI Taxonomy" id="117681"/>
    <lineage>
        <taxon>Bacteria</taxon>
        <taxon>Pseudomonadati</taxon>
        <taxon>Pseudomonadota</taxon>
        <taxon>Gammaproteobacteria</taxon>
        <taxon>Pseudomonadales</taxon>
        <taxon>Pseudomonadaceae</taxon>
        <taxon>Pseudomonas</taxon>
    </lineage>
</organism>
<dbReference type="EMBL" id="JACAPU010000039">
    <property type="protein sequence ID" value="NWB50150.1"/>
    <property type="molecule type" value="Genomic_DNA"/>
</dbReference>
<gene>
    <name evidence="2" type="ORF">HX829_27075</name>
</gene>
<accession>A0A7Y7WII7</accession>
<evidence type="ECO:0000259" key="1">
    <source>
        <dbReference type="PROSITE" id="PS50104"/>
    </source>
</evidence>
<dbReference type="InterPro" id="IPR035897">
    <property type="entry name" value="Toll_tir_struct_dom_sf"/>
</dbReference>
<dbReference type="Pfam" id="PF24406">
    <property type="entry name" value="nSTAND_NTPase4"/>
    <property type="match status" value="1"/>
</dbReference>
<dbReference type="InterPro" id="IPR057123">
    <property type="entry name" value="STAND_NTPase4_dom"/>
</dbReference>
<dbReference type="RefSeq" id="WP_177145450.1">
    <property type="nucleotide sequence ID" value="NZ_JACAPU010000039.1"/>
</dbReference>
<dbReference type="GO" id="GO:0007165">
    <property type="term" value="P:signal transduction"/>
    <property type="evidence" value="ECO:0007669"/>
    <property type="project" value="InterPro"/>
</dbReference>
<protein>
    <submittedName>
        <fullName evidence="2">TIR domain-containing protein</fullName>
    </submittedName>
</protein>
<dbReference type="Gene3D" id="3.40.50.300">
    <property type="entry name" value="P-loop containing nucleotide triphosphate hydrolases"/>
    <property type="match status" value="1"/>
</dbReference>
<dbReference type="SMART" id="SM00255">
    <property type="entry name" value="TIR"/>
    <property type="match status" value="1"/>
</dbReference>
<reference evidence="2 3" key="1">
    <citation type="submission" date="2020-04" db="EMBL/GenBank/DDBJ databases">
        <title>Molecular characterization of pseudomonads from Agaricus bisporus reveal novel blotch 2 pathogens in Western Europe.</title>
        <authorList>
            <person name="Taparia T."/>
            <person name="Krijger M."/>
            <person name="Haynes E."/>
            <person name="Elpinstone J.G."/>
            <person name="Noble R."/>
            <person name="Van Der Wolf J."/>
        </authorList>
    </citation>
    <scope>NUCLEOTIDE SEQUENCE [LARGE SCALE GENOMIC DNA]</scope>
    <source>
        <strain evidence="2 3">F1001</strain>
    </source>
</reference>
<sequence length="857" mass="98828">MKVFISYSHEDKDYFKNFVKFLSNMQRQGEVSAWSDQDITGGDGWRNKINDNLECADVIVLLISQDFVHSDYCYDVEMTRALERHAAKTAKVIPIYVRVTDVKGSVIEELQGLPEGRRPISKWDDKDEAWKNVIEGLRSSIAEFIKERPMIVKVDEKPLELSFSESHLAWINDTEVTLVHRKVSKVKLSSIYTSPDLIVVGKSFNSKIRRSISTSSLLEESKNAIVVGEEQSGKTSLAKFLCRQARDMGFVPIYLSGTEVRSASVSALVEKRLIDQYQNVDESKIIVPDRIVILVDDIHQTGLNKKFFDQMVMGLKVKYHAVILLARDTFRYMVPDHNALDDFDVYQINDFGNVKRTQLIQKWVSLGVEESLDEGEMYKECDEISLKVNAIIRKKLLPSKPIFILSILQMLETYSSQRLDMTSHGHCYQSLVYQALERIKIKHKEIDRYMNVLTELAWAQYSNEGNALTLDDLTHFYDDYATHYLSVDRVRVTEDLHNCSILNTSDGLVSFKYPYIYYFFAAKKIADSFSKNEQVKAEIKKLLEGLHREDFANIIIFITHHTKETWILDEIQVSLMELFSDHEPATLQAKDTVFLEEFIRDIPRLVIEEREVQKEREKHQQTLEDFDFDVADEVSELSDPANDNSLFAKINKVFKGSELIGQIIRNRHASLSKPELLTLLKEAYDCGLRFLQFFIDISDVAKEGVIATIAQQIRENPSQTNLAIEKEARDVFLLFTYSAIYAVIRKIASSTGCVETDEIYRAIESEFPTPAIKLINQAIELDFHKNIDYEVLDSLNKEFKGNVLCDRMLKEIVVQHIYMFPVDYKNKQRISASLDLPMEKLQLQDLDKGAKMLDKRR</sequence>
<comment type="caution">
    <text evidence="2">The sequence shown here is derived from an EMBL/GenBank/DDBJ whole genome shotgun (WGS) entry which is preliminary data.</text>
</comment>
<name>A0A7Y7WII7_9PSED</name>
<dbReference type="PROSITE" id="PS50104">
    <property type="entry name" value="TIR"/>
    <property type="match status" value="1"/>
</dbReference>
<dbReference type="InterPro" id="IPR003959">
    <property type="entry name" value="ATPase_AAA_core"/>
</dbReference>
<evidence type="ECO:0000313" key="3">
    <source>
        <dbReference type="Proteomes" id="UP000582981"/>
    </source>
</evidence>
<dbReference type="GO" id="GO:0005524">
    <property type="term" value="F:ATP binding"/>
    <property type="evidence" value="ECO:0007669"/>
    <property type="project" value="InterPro"/>
</dbReference>
<dbReference type="AlphaFoldDB" id="A0A7Y7WII7"/>